<comment type="caution">
    <text evidence="3">The sequence shown here is derived from an EMBL/GenBank/DDBJ whole genome shotgun (WGS) entry which is preliminary data.</text>
</comment>
<name>A0ABS8SXZ8_DATST</name>
<accession>A0ABS8SXZ8</accession>
<feature type="compositionally biased region" description="Polar residues" evidence="1">
    <location>
        <begin position="10"/>
        <end position="21"/>
    </location>
</feature>
<reference evidence="3 4" key="1">
    <citation type="journal article" date="2021" name="BMC Genomics">
        <title>Datura genome reveals duplications of psychoactive alkaloid biosynthetic genes and high mutation rate following tissue culture.</title>
        <authorList>
            <person name="Rajewski A."/>
            <person name="Carter-House D."/>
            <person name="Stajich J."/>
            <person name="Litt A."/>
        </authorList>
    </citation>
    <scope>NUCLEOTIDE SEQUENCE [LARGE SCALE GENOMIC DNA]</scope>
    <source>
        <strain evidence="3">AR-01</strain>
    </source>
</reference>
<keyword evidence="2" id="KW-0812">Transmembrane</keyword>
<evidence type="ECO:0000313" key="4">
    <source>
        <dbReference type="Proteomes" id="UP000823775"/>
    </source>
</evidence>
<keyword evidence="2" id="KW-1133">Transmembrane helix</keyword>
<gene>
    <name evidence="3" type="ORF">HAX54_050942</name>
</gene>
<feature type="compositionally biased region" description="Basic and acidic residues" evidence="1">
    <location>
        <begin position="22"/>
        <end position="32"/>
    </location>
</feature>
<feature type="region of interest" description="Disordered" evidence="1">
    <location>
        <begin position="1"/>
        <end position="52"/>
    </location>
</feature>
<proteinExistence type="predicted"/>
<keyword evidence="4" id="KW-1185">Reference proteome</keyword>
<feature type="transmembrane region" description="Helical" evidence="2">
    <location>
        <begin position="68"/>
        <end position="90"/>
    </location>
</feature>
<evidence type="ECO:0000256" key="1">
    <source>
        <dbReference type="SAM" id="MobiDB-lite"/>
    </source>
</evidence>
<sequence>MKRTKGIEGTTIQNKMGCSTSVDKESSSKEKNSMALRSHPQGGSDQRAQQPHPCGMSMFIMIRPQAKLRVYGLIVSIVEGFTSLLGELALRKAKDNKRQDLRTK</sequence>
<keyword evidence="2" id="KW-0472">Membrane</keyword>
<dbReference type="EMBL" id="JACEIK010000898">
    <property type="protein sequence ID" value="MCD7463615.1"/>
    <property type="molecule type" value="Genomic_DNA"/>
</dbReference>
<evidence type="ECO:0000256" key="2">
    <source>
        <dbReference type="SAM" id="Phobius"/>
    </source>
</evidence>
<organism evidence="3 4">
    <name type="scientific">Datura stramonium</name>
    <name type="common">Jimsonweed</name>
    <name type="synonym">Common thornapple</name>
    <dbReference type="NCBI Taxonomy" id="4076"/>
    <lineage>
        <taxon>Eukaryota</taxon>
        <taxon>Viridiplantae</taxon>
        <taxon>Streptophyta</taxon>
        <taxon>Embryophyta</taxon>
        <taxon>Tracheophyta</taxon>
        <taxon>Spermatophyta</taxon>
        <taxon>Magnoliopsida</taxon>
        <taxon>eudicotyledons</taxon>
        <taxon>Gunneridae</taxon>
        <taxon>Pentapetalae</taxon>
        <taxon>asterids</taxon>
        <taxon>lamiids</taxon>
        <taxon>Solanales</taxon>
        <taxon>Solanaceae</taxon>
        <taxon>Solanoideae</taxon>
        <taxon>Datureae</taxon>
        <taxon>Datura</taxon>
    </lineage>
</organism>
<evidence type="ECO:0000313" key="3">
    <source>
        <dbReference type="EMBL" id="MCD7463615.1"/>
    </source>
</evidence>
<protein>
    <submittedName>
        <fullName evidence="3">Uncharacterized protein</fullName>
    </submittedName>
</protein>
<dbReference type="Proteomes" id="UP000823775">
    <property type="component" value="Unassembled WGS sequence"/>
</dbReference>